<evidence type="ECO:0000259" key="1">
    <source>
        <dbReference type="Pfam" id="PF03551"/>
    </source>
</evidence>
<sequence>MARRTAPPAPGTGDDVATGADWPGEWLRGVLSLCALRVLADGPTYGYDIAQRLAAAGLGEIKGGTLYPLLGRLHAAGLLDEEWRPGDGGPGRKYYALTDAGRTHLRDESARWSRFADLTQTFVTTPEAVR</sequence>
<dbReference type="InterPro" id="IPR005149">
    <property type="entry name" value="Tscrpt_reg_PadR_N"/>
</dbReference>
<gene>
    <name evidence="2" type="ORF">NP048_16390</name>
</gene>
<organism evidence="2 3">
    <name type="scientific">Cellulomonas xiejunii</name>
    <dbReference type="NCBI Taxonomy" id="2968083"/>
    <lineage>
        <taxon>Bacteria</taxon>
        <taxon>Bacillati</taxon>
        <taxon>Actinomycetota</taxon>
        <taxon>Actinomycetes</taxon>
        <taxon>Micrococcales</taxon>
        <taxon>Cellulomonadaceae</taxon>
        <taxon>Cellulomonas</taxon>
    </lineage>
</organism>
<keyword evidence="3" id="KW-1185">Reference proteome</keyword>
<accession>A0ABY5KQI8</accession>
<dbReference type="PANTHER" id="PTHR33169">
    <property type="entry name" value="PADR-FAMILY TRANSCRIPTIONAL REGULATOR"/>
    <property type="match status" value="1"/>
</dbReference>
<proteinExistence type="predicted"/>
<dbReference type="EMBL" id="CP101987">
    <property type="protein sequence ID" value="UUI71350.1"/>
    <property type="molecule type" value="Genomic_DNA"/>
</dbReference>
<protein>
    <submittedName>
        <fullName evidence="2">PadR family transcriptional regulator</fullName>
    </submittedName>
</protein>
<dbReference type="InterPro" id="IPR036388">
    <property type="entry name" value="WH-like_DNA-bd_sf"/>
</dbReference>
<evidence type="ECO:0000313" key="2">
    <source>
        <dbReference type="EMBL" id="UUI71350.1"/>
    </source>
</evidence>
<dbReference type="PANTHER" id="PTHR33169:SF14">
    <property type="entry name" value="TRANSCRIPTIONAL REGULATOR RV3488"/>
    <property type="match status" value="1"/>
</dbReference>
<name>A0ABY5KQI8_9CELL</name>
<feature type="domain" description="Transcription regulator PadR N-terminal" evidence="1">
    <location>
        <begin position="36"/>
        <end position="106"/>
    </location>
</feature>
<dbReference type="Pfam" id="PF03551">
    <property type="entry name" value="PadR"/>
    <property type="match status" value="1"/>
</dbReference>
<evidence type="ECO:0000313" key="3">
    <source>
        <dbReference type="Proteomes" id="UP001316384"/>
    </source>
</evidence>
<dbReference type="Proteomes" id="UP001316384">
    <property type="component" value="Chromosome"/>
</dbReference>
<dbReference type="Gene3D" id="1.10.10.10">
    <property type="entry name" value="Winged helix-like DNA-binding domain superfamily/Winged helix DNA-binding domain"/>
    <property type="match status" value="1"/>
</dbReference>
<dbReference type="RefSeq" id="WP_227575363.1">
    <property type="nucleotide sequence ID" value="NZ_CP101987.1"/>
</dbReference>
<dbReference type="InterPro" id="IPR052509">
    <property type="entry name" value="Metal_resp_DNA-bind_regulator"/>
</dbReference>
<dbReference type="SUPFAM" id="SSF46785">
    <property type="entry name" value="Winged helix' DNA-binding domain"/>
    <property type="match status" value="1"/>
</dbReference>
<dbReference type="InterPro" id="IPR036390">
    <property type="entry name" value="WH_DNA-bd_sf"/>
</dbReference>
<reference evidence="2 3" key="1">
    <citation type="submission" date="2022-07" db="EMBL/GenBank/DDBJ databases">
        <title>Novel species in genus cellulomonas.</title>
        <authorList>
            <person name="Ye L."/>
        </authorList>
    </citation>
    <scope>NUCLEOTIDE SEQUENCE [LARGE SCALE GENOMIC DNA]</scope>
    <source>
        <strain evidence="3">zg-B89</strain>
    </source>
</reference>